<dbReference type="Proteomes" id="UP001562425">
    <property type="component" value="Unassembled WGS sequence"/>
</dbReference>
<name>A0ABD1CYE8_CULPP</name>
<feature type="compositionally biased region" description="Basic residues" evidence="1">
    <location>
        <begin position="114"/>
        <end position="124"/>
    </location>
</feature>
<accession>A0ABD1CYE8</accession>
<gene>
    <name evidence="2" type="ORF">pipiens_013431</name>
</gene>
<proteinExistence type="predicted"/>
<reference evidence="2 3" key="1">
    <citation type="submission" date="2024-05" db="EMBL/GenBank/DDBJ databases">
        <title>Culex pipiens pipiens assembly and annotation.</title>
        <authorList>
            <person name="Alout H."/>
            <person name="Durand T."/>
        </authorList>
    </citation>
    <scope>NUCLEOTIDE SEQUENCE [LARGE SCALE GENOMIC DNA]</scope>
    <source>
        <strain evidence="2">HA-2024</strain>
        <tissue evidence="2">Whole body</tissue>
    </source>
</reference>
<evidence type="ECO:0000313" key="3">
    <source>
        <dbReference type="Proteomes" id="UP001562425"/>
    </source>
</evidence>
<evidence type="ECO:0000256" key="1">
    <source>
        <dbReference type="SAM" id="MobiDB-lite"/>
    </source>
</evidence>
<comment type="caution">
    <text evidence="2">The sequence shown here is derived from an EMBL/GenBank/DDBJ whole genome shotgun (WGS) entry which is preliminary data.</text>
</comment>
<dbReference type="EMBL" id="JBEHCU010008605">
    <property type="protein sequence ID" value="KAL1381469.1"/>
    <property type="molecule type" value="Genomic_DNA"/>
</dbReference>
<sequence>MPRRTIEQSPAYTHRERSLARSRLASRHQQLAEPDTSALGNGNLRKGHEAGQDGTIRRKARTKLPIGKPSSERPKSPTRTRRHASAVSKDEPDLKRTREAELESGGGRRDASHAKNHKRLRVTTHTRTTEARFSVKVTPTRKQV</sequence>
<organism evidence="2 3">
    <name type="scientific">Culex pipiens pipiens</name>
    <name type="common">Northern house mosquito</name>
    <dbReference type="NCBI Taxonomy" id="38569"/>
    <lineage>
        <taxon>Eukaryota</taxon>
        <taxon>Metazoa</taxon>
        <taxon>Ecdysozoa</taxon>
        <taxon>Arthropoda</taxon>
        <taxon>Hexapoda</taxon>
        <taxon>Insecta</taxon>
        <taxon>Pterygota</taxon>
        <taxon>Neoptera</taxon>
        <taxon>Endopterygota</taxon>
        <taxon>Diptera</taxon>
        <taxon>Nematocera</taxon>
        <taxon>Culicoidea</taxon>
        <taxon>Culicidae</taxon>
        <taxon>Culicinae</taxon>
        <taxon>Culicini</taxon>
        <taxon>Culex</taxon>
        <taxon>Culex</taxon>
    </lineage>
</organism>
<keyword evidence="3" id="KW-1185">Reference proteome</keyword>
<evidence type="ECO:0000313" key="2">
    <source>
        <dbReference type="EMBL" id="KAL1381469.1"/>
    </source>
</evidence>
<protein>
    <submittedName>
        <fullName evidence="2">Uncharacterized protein</fullName>
    </submittedName>
</protein>
<dbReference type="AlphaFoldDB" id="A0ABD1CYE8"/>
<feature type="compositionally biased region" description="Basic and acidic residues" evidence="1">
    <location>
        <begin position="88"/>
        <end position="113"/>
    </location>
</feature>
<feature type="region of interest" description="Disordered" evidence="1">
    <location>
        <begin position="1"/>
        <end position="144"/>
    </location>
</feature>